<name>A0A926DB90_9FIRM</name>
<dbReference type="InterPro" id="IPR050259">
    <property type="entry name" value="SDR"/>
</dbReference>
<dbReference type="InterPro" id="IPR002347">
    <property type="entry name" value="SDR_fam"/>
</dbReference>
<dbReference type="PRINTS" id="PR00080">
    <property type="entry name" value="SDRFAMILY"/>
</dbReference>
<sequence>MPNKTVLITGASRGIGRETALAFARAGYQVAANYHQSYEQALSLCAEVRAFGGICEAFSADVSCREAVFAMVNAVRSRFGQIDILINNAGIAQQKLFTDLTEADWSHMLRVNLDSVFHCCQAVLPEMIHRKSGCILNVSSMWGQVGASCEVSYSASKAAVIGLTKALAKEVGLSGIRVNCIAPGFIETEMNRTLSDEDRALLFEEIPLGTGGSPADVAQTALFLASSAARYLTGQVISVNGGMVV</sequence>
<dbReference type="GO" id="GO:0008202">
    <property type="term" value="P:steroid metabolic process"/>
    <property type="evidence" value="ECO:0007669"/>
    <property type="project" value="UniProtKB-KW"/>
</dbReference>
<dbReference type="Proteomes" id="UP000651482">
    <property type="component" value="Unassembled WGS sequence"/>
</dbReference>
<dbReference type="AlphaFoldDB" id="A0A926DB90"/>
<keyword evidence="2" id="KW-0560">Oxidoreductase</keyword>
<keyword evidence="3" id="KW-0753">Steroid metabolism</keyword>
<comment type="caution">
    <text evidence="4">The sequence shown here is derived from an EMBL/GenBank/DDBJ whole genome shotgun (WGS) entry which is preliminary data.</text>
</comment>
<gene>
    <name evidence="4" type="ORF">IAG03_11730</name>
</gene>
<dbReference type="InterPro" id="IPR036291">
    <property type="entry name" value="NAD(P)-bd_dom_sf"/>
</dbReference>
<reference evidence="4" key="1">
    <citation type="submission" date="2020-08" db="EMBL/GenBank/DDBJ databases">
        <title>Genome public.</title>
        <authorList>
            <person name="Liu C."/>
            <person name="Sun Q."/>
        </authorList>
    </citation>
    <scope>NUCLEOTIDE SEQUENCE</scope>
    <source>
        <strain evidence="4">NSJ-40</strain>
    </source>
</reference>
<evidence type="ECO:0000256" key="1">
    <source>
        <dbReference type="ARBA" id="ARBA00006484"/>
    </source>
</evidence>
<dbReference type="GO" id="GO:0016491">
    <property type="term" value="F:oxidoreductase activity"/>
    <property type="evidence" value="ECO:0007669"/>
    <property type="project" value="UniProtKB-KW"/>
</dbReference>
<evidence type="ECO:0000256" key="3">
    <source>
        <dbReference type="ARBA" id="ARBA00023221"/>
    </source>
</evidence>
<dbReference type="InterPro" id="IPR020904">
    <property type="entry name" value="Sc_DH/Rdtase_CS"/>
</dbReference>
<dbReference type="PANTHER" id="PTHR42879">
    <property type="entry name" value="3-OXOACYL-(ACYL-CARRIER-PROTEIN) REDUCTASE"/>
    <property type="match status" value="1"/>
</dbReference>
<accession>A0A926DB90</accession>
<proteinExistence type="inferred from homology"/>
<dbReference type="GO" id="GO:0032787">
    <property type="term" value="P:monocarboxylic acid metabolic process"/>
    <property type="evidence" value="ECO:0007669"/>
    <property type="project" value="UniProtKB-ARBA"/>
</dbReference>
<keyword evidence="3" id="KW-0443">Lipid metabolism</keyword>
<evidence type="ECO:0000256" key="2">
    <source>
        <dbReference type="ARBA" id="ARBA00023002"/>
    </source>
</evidence>
<dbReference type="PANTHER" id="PTHR42879:SF2">
    <property type="entry name" value="3-OXOACYL-[ACYL-CARRIER-PROTEIN] REDUCTASE FABG"/>
    <property type="match status" value="1"/>
</dbReference>
<dbReference type="Gene3D" id="3.40.50.720">
    <property type="entry name" value="NAD(P)-binding Rossmann-like Domain"/>
    <property type="match status" value="1"/>
</dbReference>
<evidence type="ECO:0000313" key="4">
    <source>
        <dbReference type="EMBL" id="MBC8534641.1"/>
    </source>
</evidence>
<dbReference type="PROSITE" id="PS00061">
    <property type="entry name" value="ADH_SHORT"/>
    <property type="match status" value="1"/>
</dbReference>
<dbReference type="RefSeq" id="WP_249320227.1">
    <property type="nucleotide sequence ID" value="NZ_JACRSN010000020.1"/>
</dbReference>
<evidence type="ECO:0000313" key="5">
    <source>
        <dbReference type="Proteomes" id="UP000651482"/>
    </source>
</evidence>
<dbReference type="NCBIfam" id="NF005559">
    <property type="entry name" value="PRK07231.1"/>
    <property type="match status" value="1"/>
</dbReference>
<dbReference type="EMBL" id="JACRSN010000020">
    <property type="protein sequence ID" value="MBC8534641.1"/>
    <property type="molecule type" value="Genomic_DNA"/>
</dbReference>
<dbReference type="Pfam" id="PF13561">
    <property type="entry name" value="adh_short_C2"/>
    <property type="match status" value="1"/>
</dbReference>
<dbReference type="PRINTS" id="PR00081">
    <property type="entry name" value="GDHRDH"/>
</dbReference>
<comment type="similarity">
    <text evidence="1">Belongs to the short-chain dehydrogenases/reductases (SDR) family.</text>
</comment>
<dbReference type="NCBIfam" id="NF047420">
    <property type="entry name" value="EF_P_mod_YmfI"/>
    <property type="match status" value="1"/>
</dbReference>
<organism evidence="4 5">
    <name type="scientific">Yeguia hominis</name>
    <dbReference type="NCBI Taxonomy" id="2763662"/>
    <lineage>
        <taxon>Bacteria</taxon>
        <taxon>Bacillati</taxon>
        <taxon>Bacillota</taxon>
        <taxon>Clostridia</taxon>
        <taxon>Eubacteriales</taxon>
        <taxon>Yeguiaceae</taxon>
        <taxon>Yeguia</taxon>
    </lineage>
</organism>
<dbReference type="SUPFAM" id="SSF51735">
    <property type="entry name" value="NAD(P)-binding Rossmann-fold domains"/>
    <property type="match status" value="1"/>
</dbReference>
<keyword evidence="5" id="KW-1185">Reference proteome</keyword>
<protein>
    <submittedName>
        <fullName evidence="4">SDR family oxidoreductase</fullName>
    </submittedName>
</protein>
<dbReference type="FunFam" id="3.40.50.720:FF:000173">
    <property type="entry name" value="3-oxoacyl-[acyl-carrier protein] reductase"/>
    <property type="match status" value="1"/>
</dbReference>
<dbReference type="NCBIfam" id="NF009466">
    <property type="entry name" value="PRK12826.1-2"/>
    <property type="match status" value="1"/>
</dbReference>